<dbReference type="AlphaFoldDB" id="L5KJ08"/>
<dbReference type="EMBL" id="KB030673">
    <property type="protein sequence ID" value="ELK11545.1"/>
    <property type="molecule type" value="Genomic_DNA"/>
</dbReference>
<dbReference type="SUPFAM" id="SSF53167">
    <property type="entry name" value="Purine and uridine phosphorylases"/>
    <property type="match status" value="1"/>
</dbReference>
<evidence type="ECO:0000313" key="12">
    <source>
        <dbReference type="EMBL" id="ELK11545.1"/>
    </source>
</evidence>
<evidence type="ECO:0000256" key="8">
    <source>
        <dbReference type="ARBA" id="ARBA00023950"/>
    </source>
</evidence>
<dbReference type="Gene3D" id="3.40.50.1580">
    <property type="entry name" value="Nucleoside phosphorylase domain"/>
    <property type="match status" value="1"/>
</dbReference>
<dbReference type="InterPro" id="IPR035994">
    <property type="entry name" value="Nucleoside_phosphorylase_sf"/>
</dbReference>
<dbReference type="GO" id="GO:0009116">
    <property type="term" value="P:nucleoside metabolic process"/>
    <property type="evidence" value="ECO:0007669"/>
    <property type="project" value="InterPro"/>
</dbReference>
<evidence type="ECO:0000256" key="7">
    <source>
        <dbReference type="ARBA" id="ARBA00023929"/>
    </source>
</evidence>
<dbReference type="GO" id="GO:0005737">
    <property type="term" value="C:cytoplasm"/>
    <property type="evidence" value="ECO:0007669"/>
    <property type="project" value="TreeGrafter"/>
</dbReference>
<dbReference type="EC" id="2.4.2.1" evidence="3"/>
<protein>
    <recommendedName>
        <fullName evidence="3">purine-nucleoside phosphorylase</fullName>
        <ecNumber evidence="3">2.4.2.1</ecNumber>
    </recommendedName>
    <alternativeName>
        <fullName evidence="10">Inosine-guanosine phosphorylase</fullName>
    </alternativeName>
</protein>
<dbReference type="GO" id="GO:0004731">
    <property type="term" value="F:purine-nucleoside phosphorylase activity"/>
    <property type="evidence" value="ECO:0007669"/>
    <property type="project" value="UniProtKB-EC"/>
</dbReference>
<dbReference type="InParanoid" id="L5KJ08"/>
<evidence type="ECO:0000259" key="11">
    <source>
        <dbReference type="Pfam" id="PF01048"/>
    </source>
</evidence>
<accession>L5KJ08</accession>
<dbReference type="STRING" id="9402.L5KJ08"/>
<evidence type="ECO:0000256" key="9">
    <source>
        <dbReference type="ARBA" id="ARBA00023970"/>
    </source>
</evidence>
<feature type="domain" description="Nucleoside phosphorylase" evidence="11">
    <location>
        <begin position="16"/>
        <end position="63"/>
    </location>
</feature>
<comment type="pathway">
    <text evidence="1">Purine metabolism; purine nucleoside salvage.</text>
</comment>
<proteinExistence type="inferred from homology"/>
<evidence type="ECO:0000256" key="3">
    <source>
        <dbReference type="ARBA" id="ARBA00011886"/>
    </source>
</evidence>
<gene>
    <name evidence="12" type="ORF">PAL_GLEAN10025015</name>
</gene>
<evidence type="ECO:0000256" key="10">
    <source>
        <dbReference type="ARBA" id="ARBA00031036"/>
    </source>
</evidence>
<evidence type="ECO:0000313" key="13">
    <source>
        <dbReference type="Proteomes" id="UP000010552"/>
    </source>
</evidence>
<evidence type="ECO:0000256" key="2">
    <source>
        <dbReference type="ARBA" id="ARBA00006751"/>
    </source>
</evidence>
<evidence type="ECO:0000256" key="6">
    <source>
        <dbReference type="ARBA" id="ARBA00023918"/>
    </source>
</evidence>
<comment type="catalytic activity">
    <reaction evidence="8">
        <text>2'-deoxyinosine + phosphate = 2-deoxy-alpha-D-ribose 1-phosphate + hypoxanthine</text>
        <dbReference type="Rhea" id="RHEA:27750"/>
        <dbReference type="ChEBI" id="CHEBI:17368"/>
        <dbReference type="ChEBI" id="CHEBI:28997"/>
        <dbReference type="ChEBI" id="CHEBI:43474"/>
        <dbReference type="ChEBI" id="CHEBI:57259"/>
        <dbReference type="EC" id="2.4.2.1"/>
    </reaction>
</comment>
<dbReference type="Pfam" id="PF01048">
    <property type="entry name" value="PNP_UDP_1"/>
    <property type="match status" value="1"/>
</dbReference>
<keyword evidence="13" id="KW-1185">Reference proteome</keyword>
<evidence type="ECO:0000256" key="5">
    <source>
        <dbReference type="ARBA" id="ARBA00022679"/>
    </source>
</evidence>
<comment type="catalytic activity">
    <reaction evidence="6">
        <text>inosine + phosphate = alpha-D-ribose 1-phosphate + hypoxanthine</text>
        <dbReference type="Rhea" id="RHEA:27646"/>
        <dbReference type="ChEBI" id="CHEBI:17368"/>
        <dbReference type="ChEBI" id="CHEBI:17596"/>
        <dbReference type="ChEBI" id="CHEBI:43474"/>
        <dbReference type="ChEBI" id="CHEBI:57720"/>
        <dbReference type="EC" id="2.4.2.1"/>
    </reaction>
</comment>
<dbReference type="InterPro" id="IPR000845">
    <property type="entry name" value="Nucleoside_phosphorylase_d"/>
</dbReference>
<keyword evidence="4" id="KW-0328">Glycosyltransferase</keyword>
<evidence type="ECO:0000256" key="4">
    <source>
        <dbReference type="ARBA" id="ARBA00022676"/>
    </source>
</evidence>
<dbReference type="PANTHER" id="PTHR11904:SF12">
    <property type="entry name" value="PURINE NUCLEOSIDE PHOSPHORYLASE"/>
    <property type="match status" value="1"/>
</dbReference>
<organism evidence="12 13">
    <name type="scientific">Pteropus alecto</name>
    <name type="common">Black flying fox</name>
    <dbReference type="NCBI Taxonomy" id="9402"/>
    <lineage>
        <taxon>Eukaryota</taxon>
        <taxon>Metazoa</taxon>
        <taxon>Chordata</taxon>
        <taxon>Craniata</taxon>
        <taxon>Vertebrata</taxon>
        <taxon>Euteleostomi</taxon>
        <taxon>Mammalia</taxon>
        <taxon>Eutheria</taxon>
        <taxon>Laurasiatheria</taxon>
        <taxon>Chiroptera</taxon>
        <taxon>Yinpterochiroptera</taxon>
        <taxon>Pteropodoidea</taxon>
        <taxon>Pteropodidae</taxon>
        <taxon>Pteropodinae</taxon>
        <taxon>Pteropus</taxon>
    </lineage>
</organism>
<keyword evidence="5" id="KW-0808">Transferase</keyword>
<comment type="catalytic activity">
    <reaction evidence="7">
        <text>2'-deoxyguanosine + phosphate = 2-deoxy-alpha-D-ribose 1-phosphate + guanine</text>
        <dbReference type="Rhea" id="RHEA:27738"/>
        <dbReference type="ChEBI" id="CHEBI:16235"/>
        <dbReference type="ChEBI" id="CHEBI:17172"/>
        <dbReference type="ChEBI" id="CHEBI:43474"/>
        <dbReference type="ChEBI" id="CHEBI:57259"/>
        <dbReference type="EC" id="2.4.2.1"/>
    </reaction>
</comment>
<dbReference type="InterPro" id="IPR011268">
    <property type="entry name" value="Purine_phosphorylase"/>
</dbReference>
<reference evidence="13" key="1">
    <citation type="journal article" date="2013" name="Science">
        <title>Comparative analysis of bat genomes provides insight into the evolution of flight and immunity.</title>
        <authorList>
            <person name="Zhang G."/>
            <person name="Cowled C."/>
            <person name="Shi Z."/>
            <person name="Huang Z."/>
            <person name="Bishop-Lilly K.A."/>
            <person name="Fang X."/>
            <person name="Wynne J.W."/>
            <person name="Xiong Z."/>
            <person name="Baker M.L."/>
            <person name="Zhao W."/>
            <person name="Tachedjian M."/>
            <person name="Zhu Y."/>
            <person name="Zhou P."/>
            <person name="Jiang X."/>
            <person name="Ng J."/>
            <person name="Yang L."/>
            <person name="Wu L."/>
            <person name="Xiao J."/>
            <person name="Feng Y."/>
            <person name="Chen Y."/>
            <person name="Sun X."/>
            <person name="Zhang Y."/>
            <person name="Marsh G.A."/>
            <person name="Crameri G."/>
            <person name="Broder C.C."/>
            <person name="Frey K.G."/>
            <person name="Wang L.F."/>
            <person name="Wang J."/>
        </authorList>
    </citation>
    <scope>NUCLEOTIDE SEQUENCE [LARGE SCALE GENOMIC DNA]</scope>
</reference>
<dbReference type="Proteomes" id="UP000010552">
    <property type="component" value="Unassembled WGS sequence"/>
</dbReference>
<comment type="catalytic activity">
    <reaction evidence="9">
        <text>guanosine + phosphate = alpha-D-ribose 1-phosphate + guanine</text>
        <dbReference type="Rhea" id="RHEA:13233"/>
        <dbReference type="ChEBI" id="CHEBI:16235"/>
        <dbReference type="ChEBI" id="CHEBI:16750"/>
        <dbReference type="ChEBI" id="CHEBI:43474"/>
        <dbReference type="ChEBI" id="CHEBI:57720"/>
        <dbReference type="EC" id="2.4.2.1"/>
    </reaction>
</comment>
<sequence>MMQGKIHLYEGYLLWKVTFPVRVFQLLAVDTLVVTNAAGGLKPKFKFGNMLIHDHINLPGLCSENPHIEPKDERFGVWFSAMFDAYH</sequence>
<dbReference type="PANTHER" id="PTHR11904">
    <property type="entry name" value="METHYLTHIOADENOSINE/PURINE NUCLEOSIDE PHOSPHORYLASE"/>
    <property type="match status" value="1"/>
</dbReference>
<comment type="similarity">
    <text evidence="2">Belongs to the PNP/MTAP phosphorylase family.</text>
</comment>
<evidence type="ECO:0000256" key="1">
    <source>
        <dbReference type="ARBA" id="ARBA00005058"/>
    </source>
</evidence>
<name>L5KJ08_PTEAL</name>